<dbReference type="Proteomes" id="UP001597459">
    <property type="component" value="Unassembled WGS sequence"/>
</dbReference>
<evidence type="ECO:0000259" key="2">
    <source>
        <dbReference type="Pfam" id="PF00675"/>
    </source>
</evidence>
<sequence>MKKNIIFILACLLIAINSNAQVDRSKIPASGPTPVINLGKPHSFILSNGMTVLVVENKKLPKISISLSIDTPPHVEGDKTGISSLTSSLMGKGTQNMDKNTFNEEVDFLGATVNVGTYGGYAQCLSKYTDKVFSLFADAALHPKFTEEELSTEKKRTLENIKAGENSAVEVMNRVRNALVYGKKHPAGEFITKETINNISLQDINKYYRDYFVPTNAYMVISGDISADQAEKLTEKYFGPWKSAKAPSFGISDISDPIYRQINFVDMPNAVQAEIAVVNSATIKMSDTDHHAALVTNYILGGSFSGYLNLNLREKNGYTYGSYSSLPRNKNYKSVFRAFAKVRNNVADSAVVEILNEIKRIRTEDVSDEVLKNAKASFLGKFILSSEDEKTIANRSVQIKTEKLPTDFYETFINKINAVTKEDVKRIANTYFNLDKARILIVGKGSEIVPALEKTTFEGKKIPIHFFDKYATRVEKPDYNSEVPKGVTAQSILDNYFKAIGGKEKLASVKSTFITATADFNGAVLGLSAKSTSKNQSLIAVSFNDQIAQKIVFDGEKGYTMAQGQKIVFDDNQTAQAKKDSYPFPELHQTEVSLLKQEPYANGKAYAVKISDKKTAYFDTVSGLKVKEVTVQEQAGQKMSVTIEYGDYKDVNGIKFPFTISQSLGPQKMDFIVKEVKVNEGVSPEDFK</sequence>
<evidence type="ECO:0000259" key="3">
    <source>
        <dbReference type="Pfam" id="PF05193"/>
    </source>
</evidence>
<dbReference type="Pfam" id="PF05193">
    <property type="entry name" value="Peptidase_M16_C"/>
    <property type="match status" value="1"/>
</dbReference>
<dbReference type="InterPro" id="IPR011765">
    <property type="entry name" value="Pept_M16_N"/>
</dbReference>
<feature type="domain" description="Peptidase M16 N-terminal" evidence="2">
    <location>
        <begin position="52"/>
        <end position="184"/>
    </location>
</feature>
<proteinExistence type="predicted"/>
<dbReference type="InterPro" id="IPR007863">
    <property type="entry name" value="Peptidase_M16_C"/>
</dbReference>
<dbReference type="RefSeq" id="WP_176027979.1">
    <property type="nucleotide sequence ID" value="NZ_JBHSJV010000001.1"/>
</dbReference>
<dbReference type="EMBL" id="JBHULX010000001">
    <property type="protein sequence ID" value="MFD2589406.1"/>
    <property type="molecule type" value="Genomic_DNA"/>
</dbReference>
<evidence type="ECO:0000256" key="1">
    <source>
        <dbReference type="SAM" id="SignalP"/>
    </source>
</evidence>
<dbReference type="SUPFAM" id="SSF63411">
    <property type="entry name" value="LuxS/MPP-like metallohydrolase"/>
    <property type="match status" value="2"/>
</dbReference>
<keyword evidence="1" id="KW-0732">Signal</keyword>
<feature type="signal peptide" evidence="1">
    <location>
        <begin position="1"/>
        <end position="20"/>
    </location>
</feature>
<evidence type="ECO:0000313" key="5">
    <source>
        <dbReference type="Proteomes" id="UP001597459"/>
    </source>
</evidence>
<protein>
    <submittedName>
        <fullName evidence="4">M16 family metallopeptidase</fullName>
    </submittedName>
</protein>
<name>A0ABW5N2R6_9FLAO</name>
<dbReference type="PANTHER" id="PTHR11851">
    <property type="entry name" value="METALLOPROTEASE"/>
    <property type="match status" value="1"/>
</dbReference>
<dbReference type="InterPro" id="IPR011249">
    <property type="entry name" value="Metalloenz_LuxS/M16"/>
</dbReference>
<comment type="caution">
    <text evidence="4">The sequence shown here is derived from an EMBL/GenBank/DDBJ whole genome shotgun (WGS) entry which is preliminary data.</text>
</comment>
<feature type="domain" description="Peptidase M16 C-terminal" evidence="3">
    <location>
        <begin position="198"/>
        <end position="377"/>
    </location>
</feature>
<organism evidence="4 5">
    <name type="scientific">Aquimarina hainanensis</name>
    <dbReference type="NCBI Taxonomy" id="1578017"/>
    <lineage>
        <taxon>Bacteria</taxon>
        <taxon>Pseudomonadati</taxon>
        <taxon>Bacteroidota</taxon>
        <taxon>Flavobacteriia</taxon>
        <taxon>Flavobacteriales</taxon>
        <taxon>Flavobacteriaceae</taxon>
        <taxon>Aquimarina</taxon>
    </lineage>
</organism>
<keyword evidence="5" id="KW-1185">Reference proteome</keyword>
<reference evidence="5" key="1">
    <citation type="journal article" date="2019" name="Int. J. Syst. Evol. Microbiol.">
        <title>The Global Catalogue of Microorganisms (GCM) 10K type strain sequencing project: providing services to taxonomists for standard genome sequencing and annotation.</title>
        <authorList>
            <consortium name="The Broad Institute Genomics Platform"/>
            <consortium name="The Broad Institute Genome Sequencing Center for Infectious Disease"/>
            <person name="Wu L."/>
            <person name="Ma J."/>
        </authorList>
    </citation>
    <scope>NUCLEOTIDE SEQUENCE [LARGE SCALE GENOMIC DNA]</scope>
    <source>
        <strain evidence="5">KCTC 42423</strain>
    </source>
</reference>
<dbReference type="Pfam" id="PF00675">
    <property type="entry name" value="Peptidase_M16"/>
    <property type="match status" value="1"/>
</dbReference>
<feature type="chain" id="PRO_5046991558" evidence="1">
    <location>
        <begin position="21"/>
        <end position="688"/>
    </location>
</feature>
<evidence type="ECO:0000313" key="4">
    <source>
        <dbReference type="EMBL" id="MFD2589406.1"/>
    </source>
</evidence>
<dbReference type="InterPro" id="IPR050361">
    <property type="entry name" value="MPP/UQCRC_Complex"/>
</dbReference>
<accession>A0ABW5N2R6</accession>
<gene>
    <name evidence="4" type="ORF">ACFSTE_01095</name>
</gene>
<dbReference type="Gene3D" id="3.30.830.10">
    <property type="entry name" value="Metalloenzyme, LuxS/M16 peptidase-like"/>
    <property type="match status" value="2"/>
</dbReference>